<dbReference type="PATRIC" id="fig|452.5.peg.1480"/>
<dbReference type="EMBL" id="LNYX01000013">
    <property type="protein sequence ID" value="KTD64533.1"/>
    <property type="molecule type" value="Genomic_DNA"/>
</dbReference>
<dbReference type="SMART" id="SM00173">
    <property type="entry name" value="RAS"/>
    <property type="match status" value="1"/>
</dbReference>
<keyword evidence="3" id="KW-1133">Transmembrane helix</keyword>
<evidence type="ECO:0000256" key="1">
    <source>
        <dbReference type="ARBA" id="ARBA00022741"/>
    </source>
</evidence>
<comment type="caution">
    <text evidence="4">The sequence shown here is derived from an EMBL/GenBank/DDBJ whole genome shotgun (WGS) entry which is preliminary data.</text>
</comment>
<accession>A0A0W0Z5Y1</accession>
<gene>
    <name evidence="4" type="ORF">Lspi_1340</name>
</gene>
<keyword evidence="2" id="KW-0342">GTP-binding</keyword>
<organism evidence="4 5">
    <name type="scientific">Legionella spiritensis</name>
    <dbReference type="NCBI Taxonomy" id="452"/>
    <lineage>
        <taxon>Bacteria</taxon>
        <taxon>Pseudomonadati</taxon>
        <taxon>Pseudomonadota</taxon>
        <taxon>Gammaproteobacteria</taxon>
        <taxon>Legionellales</taxon>
        <taxon>Legionellaceae</taxon>
        <taxon>Legionella</taxon>
    </lineage>
</organism>
<dbReference type="RefSeq" id="WP_058483253.1">
    <property type="nucleotide sequence ID" value="NZ_CAAAII010000014.1"/>
</dbReference>
<dbReference type="STRING" id="452.Lspi_1340"/>
<proteinExistence type="predicted"/>
<dbReference type="GO" id="GO:0005525">
    <property type="term" value="F:GTP binding"/>
    <property type="evidence" value="ECO:0007669"/>
    <property type="project" value="UniProtKB-KW"/>
</dbReference>
<dbReference type="SMART" id="SM00175">
    <property type="entry name" value="RAB"/>
    <property type="match status" value="1"/>
</dbReference>
<sequence>MPGPSNRFNVVFLGSHEAGKSAIVNRICRDEFHEEYETTMGAMYHTSFRENMQFCIWDVGGSPRSQFMWPTFLKDAKLCIYCFDLSSYLSNQGEIARHIAQIKASFIDKETTLWLVGTKRDRTTDQINISVICEQLAHTGPVFLVSAKSGEGIGQLVSSMCQKAVAPLHQSIQKLRRATKNLPEEQASNISHEIDELMRNLQSPGTLESRQDAIVSFQDNCRHHVANAASTGRKQVLKAVSFVAVSALVTLIAAMTGFAIGFAAGIWTGPGAFISGVLGAKAATVVVMSISGAIGVGAGLLTTQSLFKPPSDTIMAVEDTARNARIQTVI</sequence>
<keyword evidence="3" id="KW-0472">Membrane</keyword>
<dbReference type="NCBIfam" id="TIGR00231">
    <property type="entry name" value="small_GTP"/>
    <property type="match status" value="1"/>
</dbReference>
<evidence type="ECO:0000313" key="4">
    <source>
        <dbReference type="EMBL" id="KTD64533.1"/>
    </source>
</evidence>
<feature type="transmembrane region" description="Helical" evidence="3">
    <location>
        <begin position="273"/>
        <end position="301"/>
    </location>
</feature>
<name>A0A0W0Z5Y1_LEGSP</name>
<dbReference type="PANTHER" id="PTHR24073">
    <property type="entry name" value="DRAB5-RELATED"/>
    <property type="match status" value="1"/>
</dbReference>
<dbReference type="OrthoDB" id="5639734at2"/>
<reference evidence="4 5" key="1">
    <citation type="submission" date="2015-11" db="EMBL/GenBank/DDBJ databases">
        <title>Genomic analysis of 38 Legionella species identifies large and diverse effector repertoires.</title>
        <authorList>
            <person name="Burstein D."/>
            <person name="Amaro F."/>
            <person name="Zusman T."/>
            <person name="Lifshitz Z."/>
            <person name="Cohen O."/>
            <person name="Gilbert J.A."/>
            <person name="Pupko T."/>
            <person name="Shuman H.A."/>
            <person name="Segal G."/>
        </authorList>
    </citation>
    <scope>NUCLEOTIDE SEQUENCE [LARGE SCALE GENOMIC DNA]</scope>
    <source>
        <strain evidence="4 5">Mt.St.Helens-9</strain>
    </source>
</reference>
<dbReference type="InterPro" id="IPR005225">
    <property type="entry name" value="Small_GTP-bd"/>
</dbReference>
<dbReference type="PROSITE" id="PS51419">
    <property type="entry name" value="RAB"/>
    <property type="match status" value="1"/>
</dbReference>
<dbReference type="AlphaFoldDB" id="A0A0W0Z5Y1"/>
<dbReference type="PRINTS" id="PR00449">
    <property type="entry name" value="RASTRNSFRMNG"/>
</dbReference>
<keyword evidence="5" id="KW-1185">Reference proteome</keyword>
<keyword evidence="1" id="KW-0547">Nucleotide-binding</keyword>
<evidence type="ECO:0000256" key="3">
    <source>
        <dbReference type="SAM" id="Phobius"/>
    </source>
</evidence>
<feature type="transmembrane region" description="Helical" evidence="3">
    <location>
        <begin position="242"/>
        <end position="267"/>
    </location>
</feature>
<keyword evidence="3" id="KW-0812">Transmembrane</keyword>
<evidence type="ECO:0000256" key="2">
    <source>
        <dbReference type="ARBA" id="ARBA00023134"/>
    </source>
</evidence>
<protein>
    <submittedName>
        <fullName evidence="4">Rho GTPase (Miro-like)</fullName>
    </submittedName>
</protein>
<dbReference type="Proteomes" id="UP000054877">
    <property type="component" value="Unassembled WGS sequence"/>
</dbReference>
<dbReference type="Gene3D" id="3.40.50.300">
    <property type="entry name" value="P-loop containing nucleotide triphosphate hydrolases"/>
    <property type="match status" value="1"/>
</dbReference>
<evidence type="ECO:0000313" key="5">
    <source>
        <dbReference type="Proteomes" id="UP000054877"/>
    </source>
</evidence>
<dbReference type="InterPro" id="IPR027417">
    <property type="entry name" value="P-loop_NTPase"/>
</dbReference>
<dbReference type="Pfam" id="PF08477">
    <property type="entry name" value="Roc"/>
    <property type="match status" value="1"/>
</dbReference>
<dbReference type="SUPFAM" id="SSF52540">
    <property type="entry name" value="P-loop containing nucleoside triphosphate hydrolases"/>
    <property type="match status" value="1"/>
</dbReference>